<dbReference type="Proteomes" id="UP000822688">
    <property type="component" value="Chromosome 8"/>
</dbReference>
<comment type="caution">
    <text evidence="2">The sequence shown here is derived from an EMBL/GenBank/DDBJ whole genome shotgun (WGS) entry which is preliminary data.</text>
</comment>
<evidence type="ECO:0000313" key="2">
    <source>
        <dbReference type="EMBL" id="KAG0565570.1"/>
    </source>
</evidence>
<accession>A0A8T0H2L0</accession>
<proteinExistence type="predicted"/>
<feature type="region of interest" description="Disordered" evidence="1">
    <location>
        <begin position="1"/>
        <end position="71"/>
    </location>
</feature>
<evidence type="ECO:0000256" key="1">
    <source>
        <dbReference type="SAM" id="MobiDB-lite"/>
    </source>
</evidence>
<protein>
    <submittedName>
        <fullName evidence="2">Uncharacterized protein</fullName>
    </submittedName>
</protein>
<evidence type="ECO:0000313" key="3">
    <source>
        <dbReference type="Proteomes" id="UP000822688"/>
    </source>
</evidence>
<reference evidence="2" key="1">
    <citation type="submission" date="2020-06" db="EMBL/GenBank/DDBJ databases">
        <title>WGS assembly of Ceratodon purpureus strain R40.</title>
        <authorList>
            <person name="Carey S.B."/>
            <person name="Jenkins J."/>
            <person name="Shu S."/>
            <person name="Lovell J.T."/>
            <person name="Sreedasyam A."/>
            <person name="Maumus F."/>
            <person name="Tiley G.P."/>
            <person name="Fernandez-Pozo N."/>
            <person name="Barry K."/>
            <person name="Chen C."/>
            <person name="Wang M."/>
            <person name="Lipzen A."/>
            <person name="Daum C."/>
            <person name="Saski C.A."/>
            <person name="Payton A.C."/>
            <person name="Mcbreen J.C."/>
            <person name="Conrad R.E."/>
            <person name="Kollar L.M."/>
            <person name="Olsson S."/>
            <person name="Huttunen S."/>
            <person name="Landis J.B."/>
            <person name="Wickett N.J."/>
            <person name="Johnson M.G."/>
            <person name="Rensing S.A."/>
            <person name="Grimwood J."/>
            <person name="Schmutz J."/>
            <person name="Mcdaniel S.F."/>
        </authorList>
    </citation>
    <scope>NUCLEOTIDE SEQUENCE</scope>
    <source>
        <strain evidence="2">R40</strain>
    </source>
</reference>
<sequence>MAADRPRPPRGSRTQRATSVSPSWWLQGSKSSIKDSHTRTTGTSTLPGSRVKTEFGKRRGRGRGRGRGRSRCTALREGMVARSCLFAIQSWTSVSECPGRELNPKP</sequence>
<keyword evidence="3" id="KW-1185">Reference proteome</keyword>
<dbReference type="AlphaFoldDB" id="A0A8T0H2L0"/>
<feature type="compositionally biased region" description="Polar residues" evidence="1">
    <location>
        <begin position="12"/>
        <end position="31"/>
    </location>
</feature>
<name>A0A8T0H2L0_CERPU</name>
<feature type="compositionally biased region" description="Basic residues" evidence="1">
    <location>
        <begin position="58"/>
        <end position="70"/>
    </location>
</feature>
<organism evidence="2 3">
    <name type="scientific">Ceratodon purpureus</name>
    <name type="common">Fire moss</name>
    <name type="synonym">Dicranum purpureum</name>
    <dbReference type="NCBI Taxonomy" id="3225"/>
    <lineage>
        <taxon>Eukaryota</taxon>
        <taxon>Viridiplantae</taxon>
        <taxon>Streptophyta</taxon>
        <taxon>Embryophyta</taxon>
        <taxon>Bryophyta</taxon>
        <taxon>Bryophytina</taxon>
        <taxon>Bryopsida</taxon>
        <taxon>Dicranidae</taxon>
        <taxon>Pseudoditrichales</taxon>
        <taxon>Ditrichaceae</taxon>
        <taxon>Ceratodon</taxon>
    </lineage>
</organism>
<dbReference type="EMBL" id="CM026429">
    <property type="protein sequence ID" value="KAG0565570.1"/>
    <property type="molecule type" value="Genomic_DNA"/>
</dbReference>
<gene>
    <name evidence="2" type="ORF">KC19_8G200800</name>
</gene>